<sequence>MTTLKAKLQDDLTAAIKARDELRSATLRLTLSAIAYEETAGKTARELSDDEVLKVITREAKKRREAADAFEKGGRAESAERERAEGEVLADYLPQQLTDEELATVVAEAVAEARAGGAEGPKAMGAVMKIVNPKVSGRAEGGKVAAEVKRQLAG</sequence>
<dbReference type="InterPro" id="IPR003789">
    <property type="entry name" value="Asn/Gln_tRNA_amidoTrase-B-like"/>
</dbReference>
<dbReference type="InterPro" id="IPR019004">
    <property type="entry name" value="YqeY/Aim41"/>
</dbReference>
<dbReference type="PANTHER" id="PTHR28055">
    <property type="entry name" value="ALTERED INHERITANCE OF MITOCHONDRIA PROTEIN 41, MITOCHONDRIAL"/>
    <property type="match status" value="1"/>
</dbReference>
<feature type="region of interest" description="Disordered" evidence="1">
    <location>
        <begin position="62"/>
        <end position="87"/>
    </location>
</feature>
<feature type="compositionally biased region" description="Basic and acidic residues" evidence="1">
    <location>
        <begin position="65"/>
        <end position="86"/>
    </location>
</feature>
<dbReference type="Pfam" id="PF09424">
    <property type="entry name" value="YqeY"/>
    <property type="match status" value="1"/>
</dbReference>
<dbReference type="Gene3D" id="1.10.1510.10">
    <property type="entry name" value="Uncharacterised protein YqeY/AIM41 PF09424, N-terminal domain"/>
    <property type="match status" value="1"/>
</dbReference>
<protein>
    <submittedName>
        <fullName evidence="2">GatB/YqeY domain-containing protein</fullName>
    </submittedName>
</protein>
<keyword evidence="3" id="KW-1185">Reference proteome</keyword>
<comment type="caution">
    <text evidence="2">The sequence shown here is derived from an EMBL/GenBank/DDBJ whole genome shotgun (WGS) entry which is preliminary data.</text>
</comment>
<evidence type="ECO:0000313" key="3">
    <source>
        <dbReference type="Proteomes" id="UP001552594"/>
    </source>
</evidence>
<proteinExistence type="predicted"/>
<organism evidence="2 3">
    <name type="scientific">Streptomyces orinoci</name>
    <name type="common">Streptoverticillium orinoci</name>
    <dbReference type="NCBI Taxonomy" id="67339"/>
    <lineage>
        <taxon>Bacteria</taxon>
        <taxon>Bacillati</taxon>
        <taxon>Actinomycetota</taxon>
        <taxon>Actinomycetes</taxon>
        <taxon>Kitasatosporales</taxon>
        <taxon>Streptomycetaceae</taxon>
        <taxon>Streptomyces</taxon>
    </lineage>
</organism>
<dbReference type="SUPFAM" id="SSF89095">
    <property type="entry name" value="GatB/YqeY motif"/>
    <property type="match status" value="1"/>
</dbReference>
<dbReference type="RefSeq" id="WP_109282505.1">
    <property type="nucleotide sequence ID" value="NZ_JBFAUK010000009.1"/>
</dbReference>
<dbReference type="Proteomes" id="UP001552594">
    <property type="component" value="Unassembled WGS sequence"/>
</dbReference>
<evidence type="ECO:0000313" key="2">
    <source>
        <dbReference type="EMBL" id="MEV5507659.1"/>
    </source>
</evidence>
<reference evidence="2 3" key="1">
    <citation type="submission" date="2024-06" db="EMBL/GenBank/DDBJ databases">
        <title>The Natural Products Discovery Center: Release of the First 8490 Sequenced Strains for Exploring Actinobacteria Biosynthetic Diversity.</title>
        <authorList>
            <person name="Kalkreuter E."/>
            <person name="Kautsar S.A."/>
            <person name="Yang D."/>
            <person name="Bader C.D."/>
            <person name="Teijaro C.N."/>
            <person name="Fluegel L."/>
            <person name="Davis C.M."/>
            <person name="Simpson J.R."/>
            <person name="Lauterbach L."/>
            <person name="Steele A.D."/>
            <person name="Gui C."/>
            <person name="Meng S."/>
            <person name="Li G."/>
            <person name="Viehrig K."/>
            <person name="Ye F."/>
            <person name="Su P."/>
            <person name="Kiefer A.F."/>
            <person name="Nichols A."/>
            <person name="Cepeda A.J."/>
            <person name="Yan W."/>
            <person name="Fan B."/>
            <person name="Jiang Y."/>
            <person name="Adhikari A."/>
            <person name="Zheng C.-J."/>
            <person name="Schuster L."/>
            <person name="Cowan T.M."/>
            <person name="Smanski M.J."/>
            <person name="Chevrette M.G."/>
            <person name="De Carvalho L.P.S."/>
            <person name="Shen B."/>
        </authorList>
    </citation>
    <scope>NUCLEOTIDE SEQUENCE [LARGE SCALE GENOMIC DNA]</scope>
    <source>
        <strain evidence="2 3">NPDC052347</strain>
    </source>
</reference>
<accession>A0ABV3JZD2</accession>
<dbReference type="PANTHER" id="PTHR28055:SF1">
    <property type="entry name" value="ALTERED INHERITANCE OF MITOCHONDRIA PROTEIN 41, MITOCHONDRIAL"/>
    <property type="match status" value="1"/>
</dbReference>
<name>A0ABV3JZD2_STRON</name>
<dbReference type="InterPro" id="IPR042184">
    <property type="entry name" value="YqeY/Aim41_N"/>
</dbReference>
<dbReference type="InterPro" id="IPR023168">
    <property type="entry name" value="GatB_Yqey_C_2"/>
</dbReference>
<dbReference type="EMBL" id="JBFAUK010000009">
    <property type="protein sequence ID" value="MEV5507659.1"/>
    <property type="molecule type" value="Genomic_DNA"/>
</dbReference>
<gene>
    <name evidence="2" type="ORF">AB0L16_14425</name>
</gene>
<evidence type="ECO:0000256" key="1">
    <source>
        <dbReference type="SAM" id="MobiDB-lite"/>
    </source>
</evidence>
<dbReference type="Gene3D" id="1.10.10.410">
    <property type="match status" value="1"/>
</dbReference>